<protein>
    <recommendedName>
        <fullName evidence="8">Secretoglobin family 1A member 1</fullName>
    </recommendedName>
</protein>
<keyword evidence="7" id="KW-1185">Reference proteome</keyword>
<dbReference type="InterPro" id="IPR016126">
    <property type="entry name" value="Secretoglobin"/>
</dbReference>
<evidence type="ECO:0000256" key="2">
    <source>
        <dbReference type="ARBA" id="ARBA00022525"/>
    </source>
</evidence>
<reference evidence="6" key="3">
    <citation type="submission" date="2025-09" db="UniProtKB">
        <authorList>
            <consortium name="Ensembl"/>
        </authorList>
    </citation>
    <scope>IDENTIFICATION</scope>
</reference>
<feature type="signal peptide" evidence="5">
    <location>
        <begin position="1"/>
        <end position="21"/>
    </location>
</feature>
<proteinExistence type="inferred from homology"/>
<dbReference type="GeneTree" id="ENSGT00530000063866"/>
<keyword evidence="3 5" id="KW-0732">Signal</keyword>
<feature type="chain" id="PRO_5034056096" description="Secretoglobin family 1A member 1" evidence="5">
    <location>
        <begin position="22"/>
        <end position="90"/>
    </location>
</feature>
<dbReference type="PANTHER" id="PTHR11332:SF6">
    <property type="entry name" value="SECRETOGLOBIN FAMILY 1D MEMBER 4"/>
    <property type="match status" value="1"/>
</dbReference>
<organism evidence="6 7">
    <name type="scientific">Microcebus murinus</name>
    <name type="common">Gray mouse lemur</name>
    <name type="synonym">Lemur murinus</name>
    <dbReference type="NCBI Taxonomy" id="30608"/>
    <lineage>
        <taxon>Eukaryota</taxon>
        <taxon>Metazoa</taxon>
        <taxon>Chordata</taxon>
        <taxon>Craniata</taxon>
        <taxon>Vertebrata</taxon>
        <taxon>Euteleostomi</taxon>
        <taxon>Mammalia</taxon>
        <taxon>Eutheria</taxon>
        <taxon>Euarchontoglires</taxon>
        <taxon>Primates</taxon>
        <taxon>Strepsirrhini</taxon>
        <taxon>Lemuriformes</taxon>
        <taxon>Cheirogaleidae</taxon>
        <taxon>Microcebus</taxon>
    </lineage>
</organism>
<dbReference type="PROSITE" id="PS51257">
    <property type="entry name" value="PROKAR_LIPOPROTEIN"/>
    <property type="match status" value="1"/>
</dbReference>
<dbReference type="SUPFAM" id="SSF48201">
    <property type="entry name" value="Uteroglobin-like"/>
    <property type="match status" value="1"/>
</dbReference>
<dbReference type="CDD" id="cd00633">
    <property type="entry name" value="Secretoglobin"/>
    <property type="match status" value="1"/>
</dbReference>
<name>A0A8C5YGJ2_MICMU</name>
<dbReference type="Pfam" id="PF01099">
    <property type="entry name" value="Uteroglobin"/>
    <property type="match status" value="1"/>
</dbReference>
<accession>A0A8C5YGJ2</accession>
<dbReference type="EMBL" id="ABDC03005837">
    <property type="status" value="NOT_ANNOTATED_CDS"/>
    <property type="molecule type" value="Genomic_DNA"/>
</dbReference>
<dbReference type="AlphaFoldDB" id="A0A8C5YGJ2"/>
<evidence type="ECO:0000256" key="4">
    <source>
        <dbReference type="ARBA" id="ARBA00038364"/>
    </source>
</evidence>
<dbReference type="PANTHER" id="PTHR11332">
    <property type="entry name" value="SECRETOGLOBIN FAMILY 1D"/>
    <property type="match status" value="1"/>
</dbReference>
<evidence type="ECO:0000313" key="6">
    <source>
        <dbReference type="Ensembl" id="ENSMICP00000050412.1"/>
    </source>
</evidence>
<evidence type="ECO:0000256" key="5">
    <source>
        <dbReference type="SAM" id="SignalP"/>
    </source>
</evidence>
<sequence length="90" mass="9897">MRLSVCLLLVILALACYEANAVLCPALASGMVGFLFAEKKILKLELAKFEAPKKDVAAKLEVKKCTDQMSFGNRMEIEKILGKIMMGCSR</sequence>
<evidence type="ECO:0008006" key="8">
    <source>
        <dbReference type="Google" id="ProtNLM"/>
    </source>
</evidence>
<comment type="subcellular location">
    <subcellularLocation>
        <location evidence="1">Secreted</location>
    </subcellularLocation>
</comment>
<evidence type="ECO:0000256" key="3">
    <source>
        <dbReference type="ARBA" id="ARBA00022729"/>
    </source>
</evidence>
<comment type="similarity">
    <text evidence="4">Belongs to the secretoglobin family. Lipophilin subfamily.</text>
</comment>
<reference evidence="6" key="1">
    <citation type="submission" date="2016-12" db="EMBL/GenBank/DDBJ databases">
        <title>Mouse lemur reference genome and diversity panel.</title>
        <authorList>
            <person name="Harris R."/>
            <person name="Larsen P."/>
            <person name="Liu Y."/>
            <person name="Hughes D.S."/>
            <person name="Murali S."/>
            <person name="Raveendran M."/>
            <person name="Korchina V."/>
            <person name="Wang M."/>
            <person name="Jhangiani S."/>
            <person name="Bandaranaike D."/>
            <person name="Bellair M."/>
            <person name="Blankenburg K."/>
            <person name="Chao H."/>
            <person name="Dahdouli M."/>
            <person name="Dinh H."/>
            <person name="Doddapaneni H."/>
            <person name="English A."/>
            <person name="Firestine M."/>
            <person name="Gnanaolivu R."/>
            <person name="Gross S."/>
            <person name="Hernandez B."/>
            <person name="Javaid M."/>
            <person name="Jayaseelan J."/>
            <person name="Jones J."/>
            <person name="Khan Z."/>
            <person name="Kovar C."/>
            <person name="Kurapati P."/>
            <person name="Le B."/>
            <person name="Lee S."/>
            <person name="Li M."/>
            <person name="Mathew T."/>
            <person name="Narasimhan A."/>
            <person name="Ngo D."/>
            <person name="Nguyen L."/>
            <person name="Okwuonu G."/>
            <person name="Ongeri F."/>
            <person name="Osuji N."/>
            <person name="Pu L.-L."/>
            <person name="Puazo M."/>
            <person name="Quiroz J."/>
            <person name="Raj R."/>
            <person name="Rajbhandari K."/>
            <person name="Reid J.G."/>
            <person name="Santibanez J."/>
            <person name="Sexton D."/>
            <person name="Skinner E."/>
            <person name="Vee V."/>
            <person name="Weissenberger G."/>
            <person name="Wu Y."/>
            <person name="Xin Y."/>
            <person name="Han Y."/>
            <person name="Campbell C."/>
            <person name="Brown A."/>
            <person name="Sullivan B."/>
            <person name="Shelton J."/>
            <person name="Brown S."/>
            <person name="Dudchenko O."/>
            <person name="Machol I."/>
            <person name="Durand N."/>
            <person name="Shamim M."/>
            <person name="Lieberman A."/>
            <person name="Muzny D.M."/>
            <person name="Richards S."/>
            <person name="Yoder A."/>
            <person name="Worley K.C."/>
            <person name="Rogers J."/>
            <person name="Gibbs R.A."/>
        </authorList>
    </citation>
    <scope>NUCLEOTIDE SEQUENCE [LARGE SCALE GENOMIC DNA]</scope>
</reference>
<dbReference type="Proteomes" id="UP000694394">
    <property type="component" value="Chromosome 5"/>
</dbReference>
<evidence type="ECO:0000256" key="1">
    <source>
        <dbReference type="ARBA" id="ARBA00004613"/>
    </source>
</evidence>
<dbReference type="GO" id="GO:0005615">
    <property type="term" value="C:extracellular space"/>
    <property type="evidence" value="ECO:0007669"/>
    <property type="project" value="TreeGrafter"/>
</dbReference>
<dbReference type="InterPro" id="IPR035960">
    <property type="entry name" value="Secretoglobin_sf"/>
</dbReference>
<keyword evidence="2" id="KW-0964">Secreted</keyword>
<evidence type="ECO:0000313" key="7">
    <source>
        <dbReference type="Proteomes" id="UP000694394"/>
    </source>
</evidence>
<dbReference type="Ensembl" id="ENSMICT00000068113.1">
    <property type="protein sequence ID" value="ENSMICP00000050412.1"/>
    <property type="gene ID" value="ENSMICG00000047195.1"/>
</dbReference>
<dbReference type="PROSITE" id="PS51311">
    <property type="entry name" value="SCGB"/>
    <property type="match status" value="1"/>
</dbReference>
<reference evidence="6" key="2">
    <citation type="submission" date="2025-08" db="UniProtKB">
        <authorList>
            <consortium name="Ensembl"/>
        </authorList>
    </citation>
    <scope>IDENTIFICATION</scope>
</reference>